<feature type="chain" id="PRO_5012342978" evidence="1">
    <location>
        <begin position="22"/>
        <end position="487"/>
    </location>
</feature>
<dbReference type="EMBL" id="CP019628">
    <property type="protein sequence ID" value="AQP99412.1"/>
    <property type="molecule type" value="Genomic_DNA"/>
</dbReference>
<evidence type="ECO:0000313" key="2">
    <source>
        <dbReference type="EMBL" id="AQP99412.1"/>
    </source>
</evidence>
<dbReference type="RefSeq" id="WP_077536094.1">
    <property type="nucleotide sequence ID" value="NZ_CP019628.1"/>
</dbReference>
<organism evidence="2 3">
    <name type="scientific">Pseudoalteromonas aliena</name>
    <dbReference type="NCBI Taxonomy" id="247523"/>
    <lineage>
        <taxon>Bacteria</taxon>
        <taxon>Pseudomonadati</taxon>
        <taxon>Pseudomonadota</taxon>
        <taxon>Gammaproteobacteria</taxon>
        <taxon>Alteromonadales</taxon>
        <taxon>Pseudoalteromonadaceae</taxon>
        <taxon>Pseudoalteromonas</taxon>
    </lineage>
</organism>
<dbReference type="CDD" id="cd22554">
    <property type="entry name" value="Slr4-like"/>
    <property type="match status" value="1"/>
</dbReference>
<sequence>MKLFKKALLATAVFGAMGAQAATISSTPLKLSAEGVALKVAPTAGTLTFDVVVDKDHASASTITLSFDKNVDLFDGTTALAGGAVTQGVGAGTAFAGDVGFNYGTGSFTFDDVVIKNGDASKGETDSITFKVNLGNPLTADSAFRVVLGAHGFGGTPNDRVRVSGESSVSYVSNKADKSLIETGTGIIATEVSQFEFKVDTKLDGLITRDDLTSFTVGNDTAVKTDALKYTFVNDESLGLALTGTVSRINFAGNFKGVVGTAATAVLSGESTAAVANTGAAIGVLTLPVNTSSVVNAVLDTVTMTTPGTRIKDTYTNTVDFVNGATSVVDIPVTGNVDASVTVVSVSNAGVTLPTNGYVAFSGVEAGKWAVDATIINIPYLPINAANTSTFVHFANETDNEVDVIVTAIDNNGVEYGPMNLGYKLPANTVKKFSETDMNTFFSLNGASTKLSVTFNVDADKGDVTAYAVSQNDKGRTEVSTSQQRGN</sequence>
<gene>
    <name evidence="2" type="ORF">B0W48_06105</name>
</gene>
<dbReference type="KEGG" id="paln:B0W48_06105"/>
<dbReference type="Proteomes" id="UP000188243">
    <property type="component" value="Chromosome"/>
</dbReference>
<dbReference type="InterPro" id="IPR045689">
    <property type="entry name" value="Slr4"/>
</dbReference>
<dbReference type="Pfam" id="PF19526">
    <property type="entry name" value="Slr4"/>
    <property type="match status" value="1"/>
</dbReference>
<feature type="signal peptide" evidence="1">
    <location>
        <begin position="1"/>
        <end position="21"/>
    </location>
</feature>
<evidence type="ECO:0000256" key="1">
    <source>
        <dbReference type="SAM" id="SignalP"/>
    </source>
</evidence>
<name>A0A1Q2GWE1_9GAMM</name>
<keyword evidence="1" id="KW-0732">Signal</keyword>
<reference evidence="2 3" key="1">
    <citation type="submission" date="2017-02" db="EMBL/GenBank/DDBJ databases">
        <title>Complete genome sequence of the cold-active Pseudoalteromonas aliena strain EH1 isolated from Arctic seawater.</title>
        <authorList>
            <person name="Kim E."/>
            <person name="Heo E."/>
            <person name="Kim H."/>
            <person name="Kim D."/>
        </authorList>
    </citation>
    <scope>NUCLEOTIDE SEQUENCE [LARGE SCALE GENOMIC DNA]</scope>
    <source>
        <strain evidence="2 3">EH1</strain>
    </source>
</reference>
<accession>A0A1Q2GWE1</accession>
<proteinExistence type="predicted"/>
<dbReference type="AlphaFoldDB" id="A0A1Q2GWE1"/>
<protein>
    <submittedName>
        <fullName evidence="2">Uncharacterized protein</fullName>
    </submittedName>
</protein>
<evidence type="ECO:0000313" key="3">
    <source>
        <dbReference type="Proteomes" id="UP000188243"/>
    </source>
</evidence>